<evidence type="ECO:0000313" key="3">
    <source>
        <dbReference type="Proteomes" id="UP000505377"/>
    </source>
</evidence>
<dbReference type="Pfam" id="PF02148">
    <property type="entry name" value="zf-UBP"/>
    <property type="match status" value="1"/>
</dbReference>
<dbReference type="KEGG" id="pbro:HOP40_05760"/>
<dbReference type="InterPro" id="IPR013083">
    <property type="entry name" value="Znf_RING/FYVE/PHD"/>
</dbReference>
<dbReference type="Proteomes" id="UP000505377">
    <property type="component" value="Chromosome"/>
</dbReference>
<dbReference type="Gene3D" id="3.30.40.10">
    <property type="entry name" value="Zinc/RING finger domain, C3HC4 (zinc finger)"/>
    <property type="match status" value="1"/>
</dbReference>
<feature type="domain" description="UBP-type" evidence="1">
    <location>
        <begin position="1"/>
        <end position="90"/>
    </location>
</feature>
<evidence type="ECO:0000259" key="1">
    <source>
        <dbReference type="PROSITE" id="PS50271"/>
    </source>
</evidence>
<gene>
    <name evidence="2" type="ORF">HOP40_05760</name>
</gene>
<dbReference type="PROSITE" id="PS50271">
    <property type="entry name" value="ZF_UBP"/>
    <property type="match status" value="1"/>
</dbReference>
<reference evidence="2 3" key="1">
    <citation type="submission" date="2020-05" db="EMBL/GenBank/DDBJ databases">
        <authorList>
            <person name="Mo P."/>
        </authorList>
    </citation>
    <scope>NUCLEOTIDE SEQUENCE [LARGE SCALE GENOMIC DNA]</scope>
    <source>
        <strain evidence="2 3">Gen01</strain>
    </source>
</reference>
<proteinExistence type="predicted"/>
<name>A0A6M6JT37_9PSEU</name>
<sequence length="90" mass="9977">MTCAHTVTFDEGNWSEPAPDSADGCADCRAIGDDVWAHLRLCLTCGHVGCCDSSPHRHATAHAKEHDHAVVRSFEPGEAWRWCYVDERIV</sequence>
<accession>A0A6M6JT37</accession>
<dbReference type="SUPFAM" id="SSF57850">
    <property type="entry name" value="RING/U-box"/>
    <property type="match status" value="1"/>
</dbReference>
<organism evidence="2 3">
    <name type="scientific">Pseudonocardia broussonetiae</name>
    <dbReference type="NCBI Taxonomy" id="2736640"/>
    <lineage>
        <taxon>Bacteria</taxon>
        <taxon>Bacillati</taxon>
        <taxon>Actinomycetota</taxon>
        <taxon>Actinomycetes</taxon>
        <taxon>Pseudonocardiales</taxon>
        <taxon>Pseudonocardiaceae</taxon>
        <taxon>Pseudonocardia</taxon>
    </lineage>
</organism>
<dbReference type="EMBL" id="CP053564">
    <property type="protein sequence ID" value="QJY50413.1"/>
    <property type="molecule type" value="Genomic_DNA"/>
</dbReference>
<dbReference type="InterPro" id="IPR001607">
    <property type="entry name" value="Znf_UBP"/>
</dbReference>
<dbReference type="AlphaFoldDB" id="A0A6M6JT37"/>
<evidence type="ECO:0000313" key="2">
    <source>
        <dbReference type="EMBL" id="QJY50413.1"/>
    </source>
</evidence>
<keyword evidence="3" id="KW-1185">Reference proteome</keyword>
<protein>
    <submittedName>
        <fullName evidence="2">UBP-type zinc finger domain-containing protein</fullName>
    </submittedName>
</protein>
<dbReference type="GO" id="GO:0008270">
    <property type="term" value="F:zinc ion binding"/>
    <property type="evidence" value="ECO:0007669"/>
    <property type="project" value="InterPro"/>
</dbReference>